<dbReference type="EMBL" id="CM000781">
    <property type="protein sequence ID" value="AQK64254.1"/>
    <property type="molecule type" value="Genomic_DNA"/>
</dbReference>
<evidence type="ECO:0000313" key="1">
    <source>
        <dbReference type="EMBL" id="AQK64254.1"/>
    </source>
</evidence>
<proteinExistence type="predicted"/>
<reference evidence="1" key="1">
    <citation type="submission" date="2015-12" db="EMBL/GenBank/DDBJ databases">
        <title>Update maize B73 reference genome by single molecule sequencing technologies.</title>
        <authorList>
            <consortium name="Maize Genome Sequencing Project"/>
            <person name="Ware D."/>
        </authorList>
    </citation>
    <scope>NUCLEOTIDE SEQUENCE</scope>
    <source>
        <tissue evidence="1">Seedling</tissue>
    </source>
</reference>
<dbReference type="AlphaFoldDB" id="A0A1D6GLR9"/>
<name>A0A1D6GLR9_MAIZE</name>
<protein>
    <submittedName>
        <fullName evidence="1">ARM repeat superfamily protein</fullName>
    </submittedName>
</protein>
<sequence>MMTNCITIQNPPTSASPVDACPDRRWLPPLWLLWQGTLQRRETHL</sequence>
<organism evidence="1">
    <name type="scientific">Zea mays</name>
    <name type="common">Maize</name>
    <dbReference type="NCBI Taxonomy" id="4577"/>
    <lineage>
        <taxon>Eukaryota</taxon>
        <taxon>Viridiplantae</taxon>
        <taxon>Streptophyta</taxon>
        <taxon>Embryophyta</taxon>
        <taxon>Tracheophyta</taxon>
        <taxon>Spermatophyta</taxon>
        <taxon>Magnoliopsida</taxon>
        <taxon>Liliopsida</taxon>
        <taxon>Poales</taxon>
        <taxon>Poaceae</taxon>
        <taxon>PACMAD clade</taxon>
        <taxon>Panicoideae</taxon>
        <taxon>Andropogonodae</taxon>
        <taxon>Andropogoneae</taxon>
        <taxon>Tripsacinae</taxon>
        <taxon>Zea</taxon>
    </lineage>
</organism>
<gene>
    <name evidence="1" type="ORF">ZEAMMB73_Zm00001d013733</name>
</gene>
<accession>A0A1D6GLR9</accession>